<evidence type="ECO:0000256" key="5">
    <source>
        <dbReference type="ARBA" id="ARBA00022845"/>
    </source>
</evidence>
<dbReference type="Gene3D" id="3.10.110.10">
    <property type="entry name" value="Ubiquitin Conjugating Enzyme"/>
    <property type="match status" value="1"/>
</dbReference>
<comment type="subcellular location">
    <subcellularLocation>
        <location evidence="1">Cytoplasm</location>
    </subcellularLocation>
</comment>
<dbReference type="Gene3D" id="3.30.230.30">
    <property type="entry name" value="Impact, N-terminal domain"/>
    <property type="match status" value="1"/>
</dbReference>
<dbReference type="PANTHER" id="PTHR16301:SF25">
    <property type="entry name" value="PROTEIN IMPACT"/>
    <property type="match status" value="1"/>
</dbReference>
<organism evidence="9 10">
    <name type="scientific">Acropora cervicornis</name>
    <name type="common">Staghorn coral</name>
    <dbReference type="NCBI Taxonomy" id="6130"/>
    <lineage>
        <taxon>Eukaryota</taxon>
        <taxon>Metazoa</taxon>
        <taxon>Cnidaria</taxon>
        <taxon>Anthozoa</taxon>
        <taxon>Hexacorallia</taxon>
        <taxon>Scleractinia</taxon>
        <taxon>Astrocoeniina</taxon>
        <taxon>Acroporidae</taxon>
        <taxon>Acropora</taxon>
    </lineage>
</organism>
<feature type="domain" description="RWD" evidence="8">
    <location>
        <begin position="21"/>
        <end position="122"/>
    </location>
</feature>
<comment type="caution">
    <text evidence="9">The sequence shown here is derived from an EMBL/GenBank/DDBJ whole genome shotgun (WGS) entry which is preliminary data.</text>
</comment>
<dbReference type="InterPro" id="IPR036956">
    <property type="entry name" value="Impact_N_sf"/>
</dbReference>
<dbReference type="InterPro" id="IPR016135">
    <property type="entry name" value="UBQ-conjugating_enzyme/RWD"/>
</dbReference>
<evidence type="ECO:0000256" key="2">
    <source>
        <dbReference type="ARBA" id="ARBA00007665"/>
    </source>
</evidence>
<dbReference type="Pfam" id="PF05773">
    <property type="entry name" value="RWD"/>
    <property type="match status" value="1"/>
</dbReference>
<keyword evidence="3" id="KW-0963">Cytoplasm</keyword>
<dbReference type="GO" id="GO:0006446">
    <property type="term" value="P:regulation of translational initiation"/>
    <property type="evidence" value="ECO:0007669"/>
    <property type="project" value="TreeGrafter"/>
</dbReference>
<accession>A0AAD9QEZ5</accession>
<dbReference type="InterPro" id="IPR020568">
    <property type="entry name" value="Ribosomal_Su5_D2-typ_SF"/>
</dbReference>
<evidence type="ECO:0000256" key="1">
    <source>
        <dbReference type="ARBA" id="ARBA00004496"/>
    </source>
</evidence>
<protein>
    <submittedName>
        <fullName evidence="9">Protein IMPACT-B</fullName>
    </submittedName>
</protein>
<evidence type="ECO:0000259" key="8">
    <source>
        <dbReference type="PROSITE" id="PS50908"/>
    </source>
</evidence>
<evidence type="ECO:0000256" key="6">
    <source>
        <dbReference type="ARBA" id="ARBA00023016"/>
    </source>
</evidence>
<dbReference type="SUPFAM" id="SSF54211">
    <property type="entry name" value="Ribosomal protein S5 domain 2-like"/>
    <property type="match status" value="1"/>
</dbReference>
<comment type="similarity">
    <text evidence="2">Belongs to the IMPACT family.</text>
</comment>
<feature type="region of interest" description="Disordered" evidence="7">
    <location>
        <begin position="317"/>
        <end position="339"/>
    </location>
</feature>
<keyword evidence="10" id="KW-1185">Reference proteome</keyword>
<evidence type="ECO:0000256" key="3">
    <source>
        <dbReference type="ARBA" id="ARBA00022490"/>
    </source>
</evidence>
<reference evidence="9" key="2">
    <citation type="journal article" date="2023" name="Science">
        <title>Genomic signatures of disease resistance in endangered staghorn corals.</title>
        <authorList>
            <person name="Vollmer S.V."/>
            <person name="Selwyn J.D."/>
            <person name="Despard B.A."/>
            <person name="Roesel C.L."/>
        </authorList>
    </citation>
    <scope>NUCLEOTIDE SEQUENCE</scope>
    <source>
        <strain evidence="9">K2</strain>
    </source>
</reference>
<reference evidence="9" key="1">
    <citation type="journal article" date="2023" name="G3 (Bethesda)">
        <title>Whole genome assembly and annotation of the endangered Caribbean coral Acropora cervicornis.</title>
        <authorList>
            <person name="Selwyn J.D."/>
            <person name="Vollmer S.V."/>
        </authorList>
    </citation>
    <scope>NUCLEOTIDE SEQUENCE</scope>
    <source>
        <strain evidence="9">K2</strain>
    </source>
</reference>
<dbReference type="InterPro" id="IPR006575">
    <property type="entry name" value="RWD_dom"/>
</dbReference>
<name>A0AAD9QEZ5_ACRCE</name>
<dbReference type="CDD" id="cd23821">
    <property type="entry name" value="RWD_IMPACT"/>
    <property type="match status" value="1"/>
</dbReference>
<proteinExistence type="inferred from homology"/>
<dbReference type="PANTHER" id="PTHR16301">
    <property type="entry name" value="IMPACT-RELATED"/>
    <property type="match status" value="1"/>
</dbReference>
<dbReference type="Pfam" id="PF01205">
    <property type="entry name" value="Impact_N"/>
    <property type="match status" value="1"/>
</dbReference>
<dbReference type="SUPFAM" id="SSF54495">
    <property type="entry name" value="UBC-like"/>
    <property type="match status" value="1"/>
</dbReference>
<dbReference type="PROSITE" id="PS50908">
    <property type="entry name" value="RWD"/>
    <property type="match status" value="1"/>
</dbReference>
<evidence type="ECO:0000313" key="10">
    <source>
        <dbReference type="Proteomes" id="UP001249851"/>
    </source>
</evidence>
<evidence type="ECO:0000313" key="9">
    <source>
        <dbReference type="EMBL" id="KAK2560081.1"/>
    </source>
</evidence>
<dbReference type="Proteomes" id="UP001249851">
    <property type="component" value="Unassembled WGS sequence"/>
</dbReference>
<keyword evidence="5" id="KW-0810">Translation regulation</keyword>
<dbReference type="SMART" id="SM00591">
    <property type="entry name" value="RWD"/>
    <property type="match status" value="1"/>
</dbReference>
<keyword evidence="4" id="KW-0678">Repressor</keyword>
<sequence length="339" mass="38689">MQLLLGGCLINLMENITEQIEEIEVLSAIYGHDFQVVDEAKRIYKIHVPHRYDSWWSVTLRVVLPPEYPSKTHPVFEIHSAWMSEADEIEMSDLLYTISHDHQGEIVLYQWVEALRTFIDNKVGDQGEGEVPPPSSHLGKREHLSVTFPVDVNKCDNEESAICNIALESLAVVDPEDNAFKHLQVSESEEKPEIIHGEPFTDRKSTFQAHVAHVITKEQVKQVMEELRQNRKISNAAHNVMAYRIFCEDRKSFLQDCNDDGEALAGGKLLHLLQIVEARNVIVVVTRWFGGTLLGPDRFKHYNNCARDVMKMAGFVDTSNPNNMKESKSKSRFKSGKKH</sequence>
<gene>
    <name evidence="9" type="ORF">P5673_017039</name>
</gene>
<dbReference type="EMBL" id="JARQWQ010000037">
    <property type="protein sequence ID" value="KAK2560081.1"/>
    <property type="molecule type" value="Genomic_DNA"/>
</dbReference>
<keyword evidence="6" id="KW-0346">Stress response</keyword>
<dbReference type="InterPro" id="IPR001498">
    <property type="entry name" value="Impact_N"/>
</dbReference>
<dbReference type="GO" id="GO:0005737">
    <property type="term" value="C:cytoplasm"/>
    <property type="evidence" value="ECO:0007669"/>
    <property type="project" value="UniProtKB-SubCell"/>
</dbReference>
<dbReference type="InterPro" id="IPR023582">
    <property type="entry name" value="Impact"/>
</dbReference>
<dbReference type="AlphaFoldDB" id="A0AAD9QEZ5"/>
<evidence type="ECO:0000256" key="7">
    <source>
        <dbReference type="SAM" id="MobiDB-lite"/>
    </source>
</evidence>
<feature type="compositionally biased region" description="Basic residues" evidence="7">
    <location>
        <begin position="330"/>
        <end position="339"/>
    </location>
</feature>
<dbReference type="GO" id="GO:0140469">
    <property type="term" value="P:GCN2-mediated signaling"/>
    <property type="evidence" value="ECO:0007669"/>
    <property type="project" value="TreeGrafter"/>
</dbReference>
<evidence type="ECO:0000256" key="4">
    <source>
        <dbReference type="ARBA" id="ARBA00022491"/>
    </source>
</evidence>